<comment type="caution">
    <text evidence="9">The sequence shown here is derived from an EMBL/GenBank/DDBJ whole genome shotgun (WGS) entry which is preliminary data.</text>
</comment>
<evidence type="ECO:0000256" key="8">
    <source>
        <dbReference type="PIRSR" id="PIRSR602481-2"/>
    </source>
</evidence>
<evidence type="ECO:0000313" key="9">
    <source>
        <dbReference type="EMBL" id="PKH44594.1"/>
    </source>
</evidence>
<dbReference type="GO" id="GO:0000976">
    <property type="term" value="F:transcription cis-regulatory region binding"/>
    <property type="evidence" value="ECO:0007669"/>
    <property type="project" value="TreeGrafter"/>
</dbReference>
<dbReference type="Pfam" id="PF01475">
    <property type="entry name" value="FUR"/>
    <property type="match status" value="1"/>
</dbReference>
<feature type="binding site" evidence="8">
    <location>
        <position position="95"/>
    </location>
    <ligand>
        <name>Fe cation</name>
        <dbReference type="ChEBI" id="CHEBI:24875"/>
    </ligand>
</feature>
<gene>
    <name evidence="9" type="ORF">CVH13_01821</name>
</gene>
<evidence type="ECO:0000256" key="1">
    <source>
        <dbReference type="ARBA" id="ARBA00007957"/>
    </source>
</evidence>
<dbReference type="GO" id="GO:0008270">
    <property type="term" value="F:zinc ion binding"/>
    <property type="evidence" value="ECO:0007669"/>
    <property type="project" value="TreeGrafter"/>
</dbReference>
<evidence type="ECO:0000313" key="10">
    <source>
        <dbReference type="Proteomes" id="UP000233649"/>
    </source>
</evidence>
<evidence type="ECO:0000256" key="2">
    <source>
        <dbReference type="ARBA" id="ARBA00022491"/>
    </source>
</evidence>
<dbReference type="InterPro" id="IPR036388">
    <property type="entry name" value="WH-like_DNA-bd_sf"/>
</dbReference>
<proteinExistence type="inferred from homology"/>
<sequence length="146" mass="16624">MLVIMQLGRTKMSCLNTIKQSGYKLTLQRKLVVDVIHSVSAHLTAEEIINKVQEKFPDINRSTVYRTLDLLESIGCVVKSKIDDQTIYHHSDEGHHHHLICSRCGQRIECSDDMLAKLRRDIQAKYSFSPNLSHMVINGICADCCK</sequence>
<organism evidence="9 10">
    <name type="scientific">Dehalococcoides mccartyi</name>
    <dbReference type="NCBI Taxonomy" id="61435"/>
    <lineage>
        <taxon>Bacteria</taxon>
        <taxon>Bacillati</taxon>
        <taxon>Chloroflexota</taxon>
        <taxon>Dehalococcoidia</taxon>
        <taxon>Dehalococcoidales</taxon>
        <taxon>Dehalococcoidaceae</taxon>
        <taxon>Dehalococcoides</taxon>
    </lineage>
</organism>
<protein>
    <submittedName>
        <fullName evidence="9">Transcriptional repressor</fullName>
    </submittedName>
</protein>
<reference evidence="9 10" key="1">
    <citation type="journal article" date="2017" name="FEMS Microbiol. Ecol.">
        <title>Reconstructed genomes of novel Dehalococcoides mccartyi strains from 1,2,3,4-tetrachlorodibenzo-p-dioxin-dechlorinating enrichment cultures reveal divergent reductive dehalogenase gene profiles.</title>
        <authorList>
            <person name="Dam H.T."/>
            <person name="Vollmers J."/>
            <person name="Kaster A.K."/>
            <person name="Haggblom M.M."/>
        </authorList>
    </citation>
    <scope>NUCLEOTIDE SEQUENCE [LARGE SCALE GENOMIC DNA]</scope>
    <source>
        <strain evidence="9 10">H1-3-2.001</strain>
    </source>
</reference>
<dbReference type="AlphaFoldDB" id="A0A2J1DR36"/>
<keyword evidence="8" id="KW-0408">Iron</keyword>
<dbReference type="InterPro" id="IPR036390">
    <property type="entry name" value="WH_DNA-bd_sf"/>
</dbReference>
<keyword evidence="2" id="KW-0678">Repressor</keyword>
<dbReference type="InterPro" id="IPR043135">
    <property type="entry name" value="Fur_C"/>
</dbReference>
<keyword evidence="7" id="KW-0479">Metal-binding</keyword>
<dbReference type="EMBL" id="PHFD01000465">
    <property type="protein sequence ID" value="PKH44594.1"/>
    <property type="molecule type" value="Genomic_DNA"/>
</dbReference>
<keyword evidence="3 7" id="KW-0862">Zinc</keyword>
<comment type="cofactor">
    <cofactor evidence="7">
        <name>Zn(2+)</name>
        <dbReference type="ChEBI" id="CHEBI:29105"/>
    </cofactor>
    <text evidence="7">Binds 1 zinc ion per subunit.</text>
</comment>
<evidence type="ECO:0000256" key="3">
    <source>
        <dbReference type="ARBA" id="ARBA00022833"/>
    </source>
</evidence>
<comment type="cofactor">
    <cofactor evidence="8">
        <name>Mn(2+)</name>
        <dbReference type="ChEBI" id="CHEBI:29035"/>
    </cofactor>
    <cofactor evidence="8">
        <name>Fe(2+)</name>
        <dbReference type="ChEBI" id="CHEBI:29033"/>
    </cofactor>
    <text evidence="8">Binds 1 Mn(2+) or Fe(2+) ion per subunit.</text>
</comment>
<dbReference type="PANTHER" id="PTHR33202">
    <property type="entry name" value="ZINC UPTAKE REGULATION PROTEIN"/>
    <property type="match status" value="1"/>
</dbReference>
<dbReference type="SUPFAM" id="SSF46785">
    <property type="entry name" value="Winged helix' DNA-binding domain"/>
    <property type="match status" value="1"/>
</dbReference>
<dbReference type="CDD" id="cd07153">
    <property type="entry name" value="Fur_like"/>
    <property type="match status" value="1"/>
</dbReference>
<dbReference type="GO" id="GO:0045892">
    <property type="term" value="P:negative regulation of DNA-templated transcription"/>
    <property type="evidence" value="ECO:0007669"/>
    <property type="project" value="TreeGrafter"/>
</dbReference>
<keyword evidence="6" id="KW-0804">Transcription</keyword>
<dbReference type="GO" id="GO:1900376">
    <property type="term" value="P:regulation of secondary metabolite biosynthetic process"/>
    <property type="evidence" value="ECO:0007669"/>
    <property type="project" value="TreeGrafter"/>
</dbReference>
<dbReference type="Proteomes" id="UP000233649">
    <property type="component" value="Unassembled WGS sequence"/>
</dbReference>
<dbReference type="PANTHER" id="PTHR33202:SF7">
    <property type="entry name" value="FERRIC UPTAKE REGULATION PROTEIN"/>
    <property type="match status" value="1"/>
</dbReference>
<feature type="binding site" evidence="7">
    <location>
        <position position="141"/>
    </location>
    <ligand>
        <name>Zn(2+)</name>
        <dbReference type="ChEBI" id="CHEBI:29105"/>
    </ligand>
</feature>
<name>A0A2J1DR36_9CHLR</name>
<dbReference type="GO" id="GO:0003700">
    <property type="term" value="F:DNA-binding transcription factor activity"/>
    <property type="evidence" value="ECO:0007669"/>
    <property type="project" value="InterPro"/>
</dbReference>
<feature type="binding site" evidence="7">
    <location>
        <position position="144"/>
    </location>
    <ligand>
        <name>Zn(2+)</name>
        <dbReference type="ChEBI" id="CHEBI:29105"/>
    </ligand>
</feature>
<dbReference type="InterPro" id="IPR002481">
    <property type="entry name" value="FUR"/>
</dbReference>
<feature type="binding site" evidence="7">
    <location>
        <position position="104"/>
    </location>
    <ligand>
        <name>Zn(2+)</name>
        <dbReference type="ChEBI" id="CHEBI:29105"/>
    </ligand>
</feature>
<evidence type="ECO:0000256" key="6">
    <source>
        <dbReference type="ARBA" id="ARBA00023163"/>
    </source>
</evidence>
<dbReference type="Gene3D" id="3.30.1490.190">
    <property type="match status" value="1"/>
</dbReference>
<feature type="binding site" evidence="7">
    <location>
        <position position="101"/>
    </location>
    <ligand>
        <name>Zn(2+)</name>
        <dbReference type="ChEBI" id="CHEBI:29105"/>
    </ligand>
</feature>
<keyword evidence="5" id="KW-0238">DNA-binding</keyword>
<keyword evidence="4" id="KW-0805">Transcription regulation</keyword>
<dbReference type="Gene3D" id="1.10.10.10">
    <property type="entry name" value="Winged helix-like DNA-binding domain superfamily/Winged helix DNA-binding domain"/>
    <property type="match status" value="1"/>
</dbReference>
<comment type="similarity">
    <text evidence="1">Belongs to the Fur family.</text>
</comment>
<evidence type="ECO:0000256" key="4">
    <source>
        <dbReference type="ARBA" id="ARBA00023015"/>
    </source>
</evidence>
<evidence type="ECO:0000256" key="5">
    <source>
        <dbReference type="ARBA" id="ARBA00023125"/>
    </source>
</evidence>
<evidence type="ECO:0000256" key="7">
    <source>
        <dbReference type="PIRSR" id="PIRSR602481-1"/>
    </source>
</evidence>
<accession>A0A2J1DR36</accession>